<dbReference type="PANTHER" id="PTHR43047:SF72">
    <property type="entry name" value="OSMOSENSING HISTIDINE PROTEIN KINASE SLN1"/>
    <property type="match status" value="1"/>
</dbReference>
<dbReference type="PANTHER" id="PTHR43047">
    <property type="entry name" value="TWO-COMPONENT HISTIDINE PROTEIN KINASE"/>
    <property type="match status" value="1"/>
</dbReference>
<keyword evidence="12" id="KW-0472">Membrane</keyword>
<evidence type="ECO:0000259" key="14">
    <source>
        <dbReference type="PROSITE" id="PS50109"/>
    </source>
</evidence>
<feature type="domain" description="PAS" evidence="16">
    <location>
        <begin position="351"/>
        <end position="397"/>
    </location>
</feature>
<dbReference type="SMART" id="SM00388">
    <property type="entry name" value="HisKA"/>
    <property type="match status" value="1"/>
</dbReference>
<feature type="domain" description="Histidine kinase" evidence="14">
    <location>
        <begin position="484"/>
        <end position="710"/>
    </location>
</feature>
<dbReference type="GO" id="GO:0009927">
    <property type="term" value="F:histidine phosphotransfer kinase activity"/>
    <property type="evidence" value="ECO:0007669"/>
    <property type="project" value="TreeGrafter"/>
</dbReference>
<sequence>MELSDRSALLAILCRQMYRAPSREVVWQVLLDGARSLAMARVALIYQLGPESDQLQRFNDQADPVAGVTPQQISIPHYLMHDLRLLRQPLLFTPDRQSTPLALALTNAIWPEQPPTQIVILPLVANGALQGLCICGWEAQIAHEYIGVLQFLADDAIYAQTRFDQVDGLHEPEPLPVDVFVDLALLYTHTPDQLVGVALEQLVSAVGAAAGALYLYHDETSQLELKTVTTSASLPAFATVFHQLWQHELGQQMQALAASLLESAEEIAYLPTDSSPSPVSETLHAFLRSHAITGVVSLAIVAGGWQAGVVQLAPWPSNRFSERQIQWLRLLARQIGAAIEHTRLFDHLRIELDRAQAVVETTNDGIIMIDRQRRVVMVNRRACYFFGVAEHDLKGRSYDDLLLIFGRVFANSTRLTFWLGQLLGSETDRAYEEFQVIWPEARRLHCFSAPVIDRREQYLGRILIFRDVTREREVERLKDEFVSTVSHELRTPLSSIQGSLQLVLGDATRGKPGLAPDLAAPVRSMLQVSLANTERLIRLVNDILDIAKIEQGRLQLQPKPIAPIEICRSAMEELRAFARQYGVTISLNVPPNLPLVEVDRDRIVQVVINLLSNAIKFSPQGQQVLLSAIHEQNVVRFSVRDWGPGIARADQMRLFQKFHQLDQSISRERSGSGLGLAISKELVELHGGKIWVDSDLGRGSTFSFTVPVAKVQPQPVEGQLPLIVVADGAHPWVAKLCAALEADPNWHVIQMQARDINVAAPARQPACLVLIDSGDLDERVNQIRALPLYRIVPMIVISDAPGASRLRDASVLPVHSPIEDIIAEIRRQIAEPQPLVLVVNDDPNVRTVLVRILQRHRMRVLAASDGVAALELVHHSRPHAVLLDLRMPGMDGLEVLQRLQAQPATATIPVVILTANDLGPDASAQAFNLGARGFLEKPVTAERLIATLTSVMKTREGGDE</sequence>
<evidence type="ECO:0000259" key="15">
    <source>
        <dbReference type="PROSITE" id="PS50110"/>
    </source>
</evidence>
<evidence type="ECO:0000256" key="3">
    <source>
        <dbReference type="ARBA" id="ARBA00004314"/>
    </source>
</evidence>
<dbReference type="GO" id="GO:0045121">
    <property type="term" value="C:membrane raft"/>
    <property type="evidence" value="ECO:0007669"/>
    <property type="project" value="UniProtKB-SubCell"/>
</dbReference>
<dbReference type="InterPro" id="IPR036890">
    <property type="entry name" value="HATPase_C_sf"/>
</dbReference>
<evidence type="ECO:0000256" key="8">
    <source>
        <dbReference type="ARBA" id="ARBA00022741"/>
    </source>
</evidence>
<dbReference type="InterPro" id="IPR029016">
    <property type="entry name" value="GAF-like_dom_sf"/>
</dbReference>
<evidence type="ECO:0000313" key="17">
    <source>
        <dbReference type="EMBL" id="OAN44103.1"/>
    </source>
</evidence>
<keyword evidence="7" id="KW-0808">Transferase</keyword>
<dbReference type="InterPro" id="IPR003661">
    <property type="entry name" value="HisK_dim/P_dom"/>
</dbReference>
<evidence type="ECO:0000259" key="16">
    <source>
        <dbReference type="PROSITE" id="PS50112"/>
    </source>
</evidence>
<dbReference type="RefSeq" id="WP_066789580.1">
    <property type="nucleotide sequence ID" value="NZ_LWQS01000071.1"/>
</dbReference>
<evidence type="ECO:0000256" key="2">
    <source>
        <dbReference type="ARBA" id="ARBA00004236"/>
    </source>
</evidence>
<keyword evidence="8" id="KW-0547">Nucleotide-binding</keyword>
<dbReference type="Pfam" id="PF13185">
    <property type="entry name" value="GAF_2"/>
    <property type="match status" value="1"/>
</dbReference>
<dbReference type="Pfam" id="PF00989">
    <property type="entry name" value="PAS"/>
    <property type="match status" value="1"/>
</dbReference>
<dbReference type="InterPro" id="IPR003018">
    <property type="entry name" value="GAF"/>
</dbReference>
<evidence type="ECO:0000256" key="6">
    <source>
        <dbReference type="ARBA" id="ARBA00022553"/>
    </source>
</evidence>
<evidence type="ECO:0000256" key="13">
    <source>
        <dbReference type="PROSITE-ProRule" id="PRU00169"/>
    </source>
</evidence>
<dbReference type="Gene3D" id="3.30.450.20">
    <property type="entry name" value="PAS domain"/>
    <property type="match status" value="1"/>
</dbReference>
<dbReference type="GO" id="GO:0000155">
    <property type="term" value="F:phosphorelay sensor kinase activity"/>
    <property type="evidence" value="ECO:0007669"/>
    <property type="project" value="InterPro"/>
</dbReference>
<dbReference type="Gene3D" id="1.10.287.130">
    <property type="match status" value="1"/>
</dbReference>
<dbReference type="InterPro" id="IPR004358">
    <property type="entry name" value="Sig_transdc_His_kin-like_C"/>
</dbReference>
<dbReference type="PRINTS" id="PR00344">
    <property type="entry name" value="BCTRLSENSOR"/>
</dbReference>
<proteinExistence type="predicted"/>
<evidence type="ECO:0000256" key="12">
    <source>
        <dbReference type="ARBA" id="ARBA00023136"/>
    </source>
</evidence>
<evidence type="ECO:0000256" key="11">
    <source>
        <dbReference type="ARBA" id="ARBA00023012"/>
    </source>
</evidence>
<dbReference type="EC" id="2.7.13.3" evidence="4"/>
<dbReference type="InterPro" id="IPR036097">
    <property type="entry name" value="HisK_dim/P_sf"/>
</dbReference>
<dbReference type="Pfam" id="PF02518">
    <property type="entry name" value="HATPase_c"/>
    <property type="match status" value="1"/>
</dbReference>
<dbReference type="PROSITE" id="PS50110">
    <property type="entry name" value="RESPONSE_REGULATORY"/>
    <property type="match status" value="1"/>
</dbReference>
<dbReference type="CDD" id="cd16922">
    <property type="entry name" value="HATPase_EvgS-ArcB-TorS-like"/>
    <property type="match status" value="1"/>
</dbReference>
<accession>A0A178M6D5</accession>
<evidence type="ECO:0000256" key="10">
    <source>
        <dbReference type="ARBA" id="ARBA00022840"/>
    </source>
</evidence>
<evidence type="ECO:0000256" key="4">
    <source>
        <dbReference type="ARBA" id="ARBA00012438"/>
    </source>
</evidence>
<dbReference type="InterPro" id="IPR011006">
    <property type="entry name" value="CheY-like_superfamily"/>
</dbReference>
<feature type="domain" description="Response regulatory" evidence="15">
    <location>
        <begin position="835"/>
        <end position="952"/>
    </location>
</feature>
<dbReference type="SUPFAM" id="SSF55785">
    <property type="entry name" value="PYP-like sensor domain (PAS domain)"/>
    <property type="match status" value="1"/>
</dbReference>
<evidence type="ECO:0000256" key="7">
    <source>
        <dbReference type="ARBA" id="ARBA00022679"/>
    </source>
</evidence>
<evidence type="ECO:0000313" key="18">
    <source>
        <dbReference type="Proteomes" id="UP000078287"/>
    </source>
</evidence>
<dbReference type="Proteomes" id="UP000078287">
    <property type="component" value="Unassembled WGS sequence"/>
</dbReference>
<dbReference type="PROSITE" id="PS50109">
    <property type="entry name" value="HIS_KIN"/>
    <property type="match status" value="1"/>
</dbReference>
<gene>
    <name evidence="17" type="ORF">A6A03_02845</name>
</gene>
<evidence type="ECO:0000256" key="1">
    <source>
        <dbReference type="ARBA" id="ARBA00000085"/>
    </source>
</evidence>
<comment type="catalytic activity">
    <reaction evidence="1">
        <text>ATP + protein L-histidine = ADP + protein N-phospho-L-histidine.</text>
        <dbReference type="EC" id="2.7.13.3"/>
    </reaction>
</comment>
<dbReference type="GO" id="GO:0005524">
    <property type="term" value="F:ATP binding"/>
    <property type="evidence" value="ECO:0007669"/>
    <property type="project" value="UniProtKB-KW"/>
</dbReference>
<feature type="modified residue" description="4-aspartylphosphate" evidence="13">
    <location>
        <position position="884"/>
    </location>
</feature>
<dbReference type="EMBL" id="LWQS01000071">
    <property type="protein sequence ID" value="OAN44103.1"/>
    <property type="molecule type" value="Genomic_DNA"/>
</dbReference>
<keyword evidence="5" id="KW-1003">Cell membrane</keyword>
<keyword evidence="9 17" id="KW-0418">Kinase</keyword>
<dbReference type="Pfam" id="PF00072">
    <property type="entry name" value="Response_reg"/>
    <property type="match status" value="1"/>
</dbReference>
<dbReference type="SMART" id="SM00065">
    <property type="entry name" value="GAF"/>
    <property type="match status" value="1"/>
</dbReference>
<protein>
    <recommendedName>
        <fullName evidence="4">histidine kinase</fullName>
        <ecNumber evidence="4">2.7.13.3</ecNumber>
    </recommendedName>
</protein>
<name>A0A178M6D5_9CHLR</name>
<dbReference type="InterPro" id="IPR035965">
    <property type="entry name" value="PAS-like_dom_sf"/>
</dbReference>
<dbReference type="CDD" id="cd00130">
    <property type="entry name" value="PAS"/>
    <property type="match status" value="1"/>
</dbReference>
<comment type="subcellular location">
    <subcellularLocation>
        <location evidence="2">Cell membrane</location>
    </subcellularLocation>
    <subcellularLocation>
        <location evidence="3">Membrane raft</location>
        <topology evidence="3">Multi-pass membrane protein</topology>
    </subcellularLocation>
</comment>
<dbReference type="SMART" id="SM00091">
    <property type="entry name" value="PAS"/>
    <property type="match status" value="1"/>
</dbReference>
<dbReference type="InterPro" id="IPR013767">
    <property type="entry name" value="PAS_fold"/>
</dbReference>
<dbReference type="PROSITE" id="PS50112">
    <property type="entry name" value="PAS"/>
    <property type="match status" value="1"/>
</dbReference>
<dbReference type="Gene3D" id="3.30.565.10">
    <property type="entry name" value="Histidine kinase-like ATPase, C-terminal domain"/>
    <property type="match status" value="1"/>
</dbReference>
<dbReference type="OrthoDB" id="9813151at2"/>
<dbReference type="STRING" id="1707952.A6A03_02845"/>
<keyword evidence="11" id="KW-0902">Two-component regulatory system</keyword>
<dbReference type="SUPFAM" id="SSF47384">
    <property type="entry name" value="Homodimeric domain of signal transducing histidine kinase"/>
    <property type="match status" value="1"/>
</dbReference>
<dbReference type="Gene3D" id="3.40.50.2300">
    <property type="match status" value="1"/>
</dbReference>
<dbReference type="NCBIfam" id="TIGR00229">
    <property type="entry name" value="sensory_box"/>
    <property type="match status" value="1"/>
</dbReference>
<dbReference type="FunFam" id="1.10.287.130:FF:000001">
    <property type="entry name" value="Two-component sensor histidine kinase"/>
    <property type="match status" value="1"/>
</dbReference>
<evidence type="ECO:0000256" key="9">
    <source>
        <dbReference type="ARBA" id="ARBA00022777"/>
    </source>
</evidence>
<dbReference type="AlphaFoldDB" id="A0A178M6D5"/>
<dbReference type="SUPFAM" id="SSF52172">
    <property type="entry name" value="CheY-like"/>
    <property type="match status" value="1"/>
</dbReference>
<dbReference type="InterPro" id="IPR003594">
    <property type="entry name" value="HATPase_dom"/>
</dbReference>
<dbReference type="GO" id="GO:0005886">
    <property type="term" value="C:plasma membrane"/>
    <property type="evidence" value="ECO:0007669"/>
    <property type="project" value="UniProtKB-SubCell"/>
</dbReference>
<reference evidence="17 18" key="1">
    <citation type="submission" date="2016-04" db="EMBL/GenBank/DDBJ databases">
        <title>Chloroflexus islandicus sp. nov., a thermophilic filamentous anoxygenic phototrophic bacterium from geyser Strokkur (Iceland).</title>
        <authorList>
            <person name="Gaisin V.A."/>
            <person name="Kalashnikov A.M."/>
            <person name="Sukhacheva M.V."/>
            <person name="Grouzdev D.S."/>
            <person name="Ivanov T.M."/>
            <person name="Kuznetsov B."/>
            <person name="Gorlenko V.M."/>
        </authorList>
    </citation>
    <scope>NUCLEOTIDE SEQUENCE [LARGE SCALE GENOMIC DNA]</scope>
    <source>
        <strain evidence="18">isl-2</strain>
    </source>
</reference>
<dbReference type="InterPro" id="IPR001789">
    <property type="entry name" value="Sig_transdc_resp-reg_receiver"/>
</dbReference>
<dbReference type="InterPro" id="IPR000014">
    <property type="entry name" value="PAS"/>
</dbReference>
<dbReference type="Pfam" id="PF00512">
    <property type="entry name" value="HisKA"/>
    <property type="match status" value="1"/>
</dbReference>
<dbReference type="Gene3D" id="3.30.450.40">
    <property type="match status" value="1"/>
</dbReference>
<keyword evidence="18" id="KW-1185">Reference proteome</keyword>
<comment type="caution">
    <text evidence="17">The sequence shown here is derived from an EMBL/GenBank/DDBJ whole genome shotgun (WGS) entry which is preliminary data.</text>
</comment>
<keyword evidence="6 13" id="KW-0597">Phosphoprotein</keyword>
<keyword evidence="10" id="KW-0067">ATP-binding</keyword>
<dbReference type="CDD" id="cd00082">
    <property type="entry name" value="HisKA"/>
    <property type="match status" value="1"/>
</dbReference>
<dbReference type="InterPro" id="IPR005467">
    <property type="entry name" value="His_kinase_dom"/>
</dbReference>
<dbReference type="SMART" id="SM00448">
    <property type="entry name" value="REC"/>
    <property type="match status" value="1"/>
</dbReference>
<dbReference type="SUPFAM" id="SSF55874">
    <property type="entry name" value="ATPase domain of HSP90 chaperone/DNA topoisomerase II/histidine kinase"/>
    <property type="match status" value="1"/>
</dbReference>
<dbReference type="SUPFAM" id="SSF55781">
    <property type="entry name" value="GAF domain-like"/>
    <property type="match status" value="1"/>
</dbReference>
<evidence type="ECO:0000256" key="5">
    <source>
        <dbReference type="ARBA" id="ARBA00022475"/>
    </source>
</evidence>
<dbReference type="SMART" id="SM00387">
    <property type="entry name" value="HATPase_c"/>
    <property type="match status" value="1"/>
</dbReference>
<dbReference type="FunFam" id="3.30.565.10:FF:000023">
    <property type="entry name" value="PAS domain-containing sensor histidine kinase"/>
    <property type="match status" value="1"/>
</dbReference>
<organism evidence="17 18">
    <name type="scientific">Chloroflexus islandicus</name>
    <dbReference type="NCBI Taxonomy" id="1707952"/>
    <lineage>
        <taxon>Bacteria</taxon>
        <taxon>Bacillati</taxon>
        <taxon>Chloroflexota</taxon>
        <taxon>Chloroflexia</taxon>
        <taxon>Chloroflexales</taxon>
        <taxon>Chloroflexineae</taxon>
        <taxon>Chloroflexaceae</taxon>
        <taxon>Chloroflexus</taxon>
    </lineage>
</organism>